<dbReference type="EMBL" id="MN740233">
    <property type="protein sequence ID" value="QHT95047.1"/>
    <property type="molecule type" value="Genomic_DNA"/>
</dbReference>
<evidence type="ECO:0000313" key="1">
    <source>
        <dbReference type="EMBL" id="QHT95047.1"/>
    </source>
</evidence>
<evidence type="ECO:0008006" key="2">
    <source>
        <dbReference type="Google" id="ProtNLM"/>
    </source>
</evidence>
<accession>A0A6C0IT93</accession>
<name>A0A6C0IT93_9ZZZZ</name>
<proteinExistence type="predicted"/>
<reference evidence="1" key="1">
    <citation type="journal article" date="2020" name="Nature">
        <title>Giant virus diversity and host interactions through global metagenomics.</title>
        <authorList>
            <person name="Schulz F."/>
            <person name="Roux S."/>
            <person name="Paez-Espino D."/>
            <person name="Jungbluth S."/>
            <person name="Walsh D.A."/>
            <person name="Denef V.J."/>
            <person name="McMahon K.D."/>
            <person name="Konstantinidis K.T."/>
            <person name="Eloe-Fadrosh E.A."/>
            <person name="Kyrpides N.C."/>
            <person name="Woyke T."/>
        </authorList>
    </citation>
    <scope>NUCLEOTIDE SEQUENCE</scope>
    <source>
        <strain evidence="1">GVMAG-M-3300024261-37</strain>
    </source>
</reference>
<sequence>MSYELRKYADLKLAISDKSYAEERGFIVKHYGPYHIIKYNRNNLNKDTEKTVGRFRSVLVNDEGRVVSYAPPKSISMNVDELEKRYDVKECFIEEICEGTMINLYWDQIADDWEILTRSNIGARCKFNQDHDTTFRYMFLDTMNEMGLEFEDFDKHFSYSFILQHPDNKIVCPITEKKAILTNIYLTNGDDKSNENEPVVVSRHSFTNQLHLYVKSPTVEKIIKPKIYDVSDNNGNNSWDYFRNLNNMLESYDFTGYMINCDNERFKFRNPEYEKIRFLKGNSTKIQYTYYRLRKEGKVKEYLTYFPELKDTFTILRSHLHSYTRNLFKSYMMCYMRKERPVKEFPYQYKTHMYHIHQKYLNEYKSMGDYINMSKVIEYVNELEPARLMHIVNYQNKQKNIKVEENMIEN</sequence>
<dbReference type="AlphaFoldDB" id="A0A6C0IT93"/>
<protein>
    <recommendedName>
        <fullName evidence="2">T4 RNA ligase 1-like N-terminal domain-containing protein</fullName>
    </recommendedName>
</protein>
<organism evidence="1">
    <name type="scientific">viral metagenome</name>
    <dbReference type="NCBI Taxonomy" id="1070528"/>
    <lineage>
        <taxon>unclassified sequences</taxon>
        <taxon>metagenomes</taxon>
        <taxon>organismal metagenomes</taxon>
    </lineage>
</organism>